<proteinExistence type="predicted"/>
<dbReference type="PROSITE" id="PS00622">
    <property type="entry name" value="HTH_LUXR_1"/>
    <property type="match status" value="1"/>
</dbReference>
<name>A0A7W7CBJ9_9PSEU</name>
<dbReference type="GO" id="GO:0006355">
    <property type="term" value="P:regulation of DNA-templated transcription"/>
    <property type="evidence" value="ECO:0007669"/>
    <property type="project" value="InterPro"/>
</dbReference>
<dbReference type="SMART" id="SM00421">
    <property type="entry name" value="HTH_LUXR"/>
    <property type="match status" value="1"/>
</dbReference>
<gene>
    <name evidence="3" type="ORF">HNR67_004221</name>
</gene>
<dbReference type="InterPro" id="IPR016032">
    <property type="entry name" value="Sig_transdc_resp-reg_C-effctor"/>
</dbReference>
<evidence type="ECO:0000313" key="3">
    <source>
        <dbReference type="EMBL" id="MBB4678103.1"/>
    </source>
</evidence>
<dbReference type="RefSeq" id="WP_185003972.1">
    <property type="nucleotide sequence ID" value="NZ_BAAAUI010000041.1"/>
</dbReference>
<dbReference type="PRINTS" id="PR00038">
    <property type="entry name" value="HTHLUXR"/>
</dbReference>
<protein>
    <submittedName>
        <fullName evidence="3">DNA-binding CsgD family transcriptional regulator</fullName>
    </submittedName>
</protein>
<dbReference type="EMBL" id="JACHMH010000001">
    <property type="protein sequence ID" value="MBB4678103.1"/>
    <property type="molecule type" value="Genomic_DNA"/>
</dbReference>
<dbReference type="CDD" id="cd06170">
    <property type="entry name" value="LuxR_C_like"/>
    <property type="match status" value="1"/>
</dbReference>
<dbReference type="InterPro" id="IPR000792">
    <property type="entry name" value="Tscrpt_reg_LuxR_C"/>
</dbReference>
<dbReference type="Pfam" id="PF00196">
    <property type="entry name" value="GerE"/>
    <property type="match status" value="1"/>
</dbReference>
<dbReference type="Proteomes" id="UP000533598">
    <property type="component" value="Unassembled WGS sequence"/>
</dbReference>
<keyword evidence="4" id="KW-1185">Reference proteome</keyword>
<keyword evidence="1 3" id="KW-0238">DNA-binding</keyword>
<evidence type="ECO:0000313" key="4">
    <source>
        <dbReference type="Proteomes" id="UP000533598"/>
    </source>
</evidence>
<dbReference type="PROSITE" id="PS50043">
    <property type="entry name" value="HTH_LUXR_2"/>
    <property type="match status" value="1"/>
</dbReference>
<dbReference type="Gene3D" id="1.10.10.10">
    <property type="entry name" value="Winged helix-like DNA-binding domain superfamily/Winged helix DNA-binding domain"/>
    <property type="match status" value="1"/>
</dbReference>
<organism evidence="3 4">
    <name type="scientific">Crossiella cryophila</name>
    <dbReference type="NCBI Taxonomy" id="43355"/>
    <lineage>
        <taxon>Bacteria</taxon>
        <taxon>Bacillati</taxon>
        <taxon>Actinomycetota</taxon>
        <taxon>Actinomycetes</taxon>
        <taxon>Pseudonocardiales</taxon>
        <taxon>Pseudonocardiaceae</taxon>
        <taxon>Crossiella</taxon>
    </lineage>
</organism>
<reference evidence="3 4" key="1">
    <citation type="submission" date="2020-08" db="EMBL/GenBank/DDBJ databases">
        <title>Sequencing the genomes of 1000 actinobacteria strains.</title>
        <authorList>
            <person name="Klenk H.-P."/>
        </authorList>
    </citation>
    <scope>NUCLEOTIDE SEQUENCE [LARGE SCALE GENOMIC DNA]</scope>
    <source>
        <strain evidence="3 4">DSM 44230</strain>
    </source>
</reference>
<dbReference type="InterPro" id="IPR039420">
    <property type="entry name" value="WalR-like"/>
</dbReference>
<dbReference type="PANTHER" id="PTHR43214">
    <property type="entry name" value="TWO-COMPONENT RESPONSE REGULATOR"/>
    <property type="match status" value="1"/>
</dbReference>
<dbReference type="SUPFAM" id="SSF46894">
    <property type="entry name" value="C-terminal effector domain of the bipartite response regulators"/>
    <property type="match status" value="1"/>
</dbReference>
<dbReference type="InterPro" id="IPR036388">
    <property type="entry name" value="WH-like_DNA-bd_sf"/>
</dbReference>
<evidence type="ECO:0000256" key="1">
    <source>
        <dbReference type="ARBA" id="ARBA00023125"/>
    </source>
</evidence>
<accession>A0A7W7CBJ9</accession>
<evidence type="ECO:0000259" key="2">
    <source>
        <dbReference type="PROSITE" id="PS50043"/>
    </source>
</evidence>
<sequence>MRADSGDRSRELASGAPWPGAVTDQDCLALRATGLMVQGRNWADSVRFAEAALTTTPCRDDPLCVWRALVTLTSAGELTAADTHCARLVEDVDPRLAGAAQRRAMMLRVRARIAVQRGDFGGARAELEELIALEVVPRPMRLVSVGWLAEVLVGVGAVDRAEALLAQHEFDSAVQWRSPCRPMLLAARAAVHIAAGRAQAGLRDYLASGREFLAQGVANPAIVPWRNRAALAALAARREGLAVELAGQEWAAALRWGEPRVLGSALATVAMVGGTGGGVVLLGGDMVERGGGLVGTGDGAGRGGGTGQGGAAGMRMGAGQGGMAGMSVGAGQGRGAGTGGRSVGQWGVDAVELLSEAADLLEVARARNELSVVQYELGVRLAARQDIAGARERLTQARGLAELVGDGRRVRAAEVALRELAPAVVLTGQEERVARLARDGWANREIAARLGLAVRTVEVHLSRAYRKLGISGRDGLRSAMF</sequence>
<dbReference type="GO" id="GO:0003677">
    <property type="term" value="F:DNA binding"/>
    <property type="evidence" value="ECO:0007669"/>
    <property type="project" value="UniProtKB-KW"/>
</dbReference>
<dbReference type="AlphaFoldDB" id="A0A7W7CBJ9"/>
<feature type="domain" description="HTH luxR-type" evidence="2">
    <location>
        <begin position="419"/>
        <end position="481"/>
    </location>
</feature>
<comment type="caution">
    <text evidence="3">The sequence shown here is derived from an EMBL/GenBank/DDBJ whole genome shotgun (WGS) entry which is preliminary data.</text>
</comment>